<evidence type="ECO:0000313" key="3">
    <source>
        <dbReference type="Proteomes" id="UP000297654"/>
    </source>
</evidence>
<dbReference type="GO" id="GO:0009308">
    <property type="term" value="P:amine metabolic process"/>
    <property type="evidence" value="ECO:0007669"/>
    <property type="project" value="InterPro"/>
</dbReference>
<sequence length="53" mass="6036">VRLEDWPVMPRQNIGFMIEPHGFFDENPTLNLPESEIAITTNDTGACCSQDER</sequence>
<dbReference type="OrthoDB" id="9772590at2"/>
<dbReference type="AlphaFoldDB" id="A0A5F0D5T2"/>
<reference evidence="2 3" key="1">
    <citation type="submission" date="2019-03" db="EMBL/GenBank/DDBJ databases">
        <title>Genomics of glacier-inhabiting Cryobacterium strains.</title>
        <authorList>
            <person name="Liu Q."/>
            <person name="Xin Y.-H."/>
        </authorList>
    </citation>
    <scope>NUCLEOTIDE SEQUENCE [LARGE SCALE GENOMIC DNA]</scope>
    <source>
        <strain evidence="2 3">Hh15</strain>
    </source>
</reference>
<feature type="non-terminal residue" evidence="2">
    <location>
        <position position="1"/>
    </location>
</feature>
<organism evidence="2 3">
    <name type="scientific">Cryobacterium luteum</name>
    <dbReference type="NCBI Taxonomy" id="1424661"/>
    <lineage>
        <taxon>Bacteria</taxon>
        <taxon>Bacillati</taxon>
        <taxon>Actinomycetota</taxon>
        <taxon>Actinomycetes</taxon>
        <taxon>Micrococcales</taxon>
        <taxon>Microbacteriaceae</taxon>
        <taxon>Cryobacterium</taxon>
    </lineage>
</organism>
<dbReference type="Proteomes" id="UP000297654">
    <property type="component" value="Unassembled WGS sequence"/>
</dbReference>
<dbReference type="GO" id="GO:0008131">
    <property type="term" value="F:primary methylamine oxidase activity"/>
    <property type="evidence" value="ECO:0007669"/>
    <property type="project" value="InterPro"/>
</dbReference>
<keyword evidence="3" id="KW-1185">Reference proteome</keyword>
<evidence type="ECO:0000259" key="1">
    <source>
        <dbReference type="Pfam" id="PF01179"/>
    </source>
</evidence>
<feature type="domain" description="Copper amine oxidase catalytic" evidence="1">
    <location>
        <begin position="2"/>
        <end position="30"/>
    </location>
</feature>
<dbReference type="GO" id="GO:0048038">
    <property type="term" value="F:quinone binding"/>
    <property type="evidence" value="ECO:0007669"/>
    <property type="project" value="InterPro"/>
</dbReference>
<evidence type="ECO:0000313" key="2">
    <source>
        <dbReference type="EMBL" id="TFB91302.1"/>
    </source>
</evidence>
<name>A0A5F0D5T2_9MICO</name>
<accession>A0A5F0D5T2</accession>
<dbReference type="Gene3D" id="2.70.98.20">
    <property type="entry name" value="Copper amine oxidase, catalytic domain"/>
    <property type="match status" value="1"/>
</dbReference>
<proteinExistence type="predicted"/>
<dbReference type="EMBL" id="SOFF01000023">
    <property type="protein sequence ID" value="TFB91302.1"/>
    <property type="molecule type" value="Genomic_DNA"/>
</dbReference>
<gene>
    <name evidence="2" type="ORF">E3O10_06460</name>
</gene>
<dbReference type="InterPro" id="IPR015798">
    <property type="entry name" value="Cu_amine_oxidase_C"/>
</dbReference>
<protein>
    <recommendedName>
        <fullName evidence="1">Copper amine oxidase catalytic domain-containing protein</fullName>
    </recommendedName>
</protein>
<comment type="caution">
    <text evidence="2">The sequence shown here is derived from an EMBL/GenBank/DDBJ whole genome shotgun (WGS) entry which is preliminary data.</text>
</comment>
<dbReference type="InterPro" id="IPR036460">
    <property type="entry name" value="Cu_amine_oxidase_C_sf"/>
</dbReference>
<dbReference type="Pfam" id="PF01179">
    <property type="entry name" value="Cu_amine_oxid"/>
    <property type="match status" value="1"/>
</dbReference>
<dbReference type="SUPFAM" id="SSF49998">
    <property type="entry name" value="Amine oxidase catalytic domain"/>
    <property type="match status" value="1"/>
</dbReference>
<dbReference type="GO" id="GO:0005507">
    <property type="term" value="F:copper ion binding"/>
    <property type="evidence" value="ECO:0007669"/>
    <property type="project" value="InterPro"/>
</dbReference>